<feature type="compositionally biased region" description="Low complexity" evidence="1">
    <location>
        <begin position="309"/>
        <end position="321"/>
    </location>
</feature>
<feature type="compositionally biased region" description="Low complexity" evidence="1">
    <location>
        <begin position="48"/>
        <end position="60"/>
    </location>
</feature>
<feature type="compositionally biased region" description="Basic and acidic residues" evidence="1">
    <location>
        <begin position="421"/>
        <end position="432"/>
    </location>
</feature>
<feature type="compositionally biased region" description="Acidic residues" evidence="1">
    <location>
        <begin position="566"/>
        <end position="577"/>
    </location>
</feature>
<dbReference type="Proteomes" id="UP000799640">
    <property type="component" value="Unassembled WGS sequence"/>
</dbReference>
<feature type="region of interest" description="Disordered" evidence="1">
    <location>
        <begin position="1"/>
        <end position="272"/>
    </location>
</feature>
<proteinExistence type="predicted"/>
<protein>
    <submittedName>
        <fullName evidence="2">Uncharacterized protein</fullName>
    </submittedName>
</protein>
<feature type="compositionally biased region" description="Basic and acidic residues" evidence="1">
    <location>
        <begin position="489"/>
        <end position="498"/>
    </location>
</feature>
<accession>A0A6G1HJT5</accession>
<feature type="compositionally biased region" description="Pro residues" evidence="1">
    <location>
        <begin position="377"/>
        <end position="394"/>
    </location>
</feature>
<dbReference type="AlphaFoldDB" id="A0A6G1HJT5"/>
<feature type="region of interest" description="Disordered" evidence="1">
    <location>
        <begin position="557"/>
        <end position="578"/>
    </location>
</feature>
<feature type="compositionally biased region" description="Basic and acidic residues" evidence="1">
    <location>
        <begin position="67"/>
        <end position="82"/>
    </location>
</feature>
<reference evidence="2" key="1">
    <citation type="journal article" date="2020" name="Stud. Mycol.">
        <title>101 Dothideomycetes genomes: a test case for predicting lifestyles and emergence of pathogens.</title>
        <authorList>
            <person name="Haridas S."/>
            <person name="Albert R."/>
            <person name="Binder M."/>
            <person name="Bloem J."/>
            <person name="Labutti K."/>
            <person name="Salamov A."/>
            <person name="Andreopoulos B."/>
            <person name="Baker S."/>
            <person name="Barry K."/>
            <person name="Bills G."/>
            <person name="Bluhm B."/>
            <person name="Cannon C."/>
            <person name="Castanera R."/>
            <person name="Culley D."/>
            <person name="Daum C."/>
            <person name="Ezra D."/>
            <person name="Gonzalez J."/>
            <person name="Henrissat B."/>
            <person name="Kuo A."/>
            <person name="Liang C."/>
            <person name="Lipzen A."/>
            <person name="Lutzoni F."/>
            <person name="Magnuson J."/>
            <person name="Mondo S."/>
            <person name="Nolan M."/>
            <person name="Ohm R."/>
            <person name="Pangilinan J."/>
            <person name="Park H.-J."/>
            <person name="Ramirez L."/>
            <person name="Alfaro M."/>
            <person name="Sun H."/>
            <person name="Tritt A."/>
            <person name="Yoshinaga Y."/>
            <person name="Zwiers L.-H."/>
            <person name="Turgeon B."/>
            <person name="Goodwin S."/>
            <person name="Spatafora J."/>
            <person name="Crous P."/>
            <person name="Grigoriev I."/>
        </authorList>
    </citation>
    <scope>NUCLEOTIDE SEQUENCE</scope>
    <source>
        <strain evidence="2">CBS 262.69</strain>
    </source>
</reference>
<feature type="compositionally biased region" description="Basic and acidic residues" evidence="1">
    <location>
        <begin position="158"/>
        <end position="171"/>
    </location>
</feature>
<name>A0A6G1HJT5_9PEZI</name>
<evidence type="ECO:0000313" key="3">
    <source>
        <dbReference type="Proteomes" id="UP000799640"/>
    </source>
</evidence>
<feature type="compositionally biased region" description="Basic and acidic residues" evidence="1">
    <location>
        <begin position="361"/>
        <end position="371"/>
    </location>
</feature>
<feature type="region of interest" description="Disordered" evidence="1">
    <location>
        <begin position="293"/>
        <end position="517"/>
    </location>
</feature>
<evidence type="ECO:0000256" key="1">
    <source>
        <dbReference type="SAM" id="MobiDB-lite"/>
    </source>
</evidence>
<sequence length="597" mass="65740">MTPPRKSDMSRPYPRRVSSLTPNSTPSPPTASGLYEGLPLSMYPGAEPSGSGSPTGMSSTFIPGRRPRVELAPRRRERRSPPDLDITPDEAHAAAPSPIEQSSPYEHRYPSGPMSPLGSPVSPLTPDAPPLAEPPLEEVDSRMWRCPVTRLPAPTGNKENHELRIGSHGTDRSLLPDSPRWRHFQQRALERAKQDCEKLPGAHKQHTHIGPPAREFPDEEPLAPTPTRSAPVAKRDIMPRHATHRPRAESRGEDPGQAKAREVVGKMGFGDEHRARYNAMDAEGKARYRRYMAGKASGEDRDSREGRVASSSGPTSGAPSRYRADRSDARASSSGGPPRPSRPHRDLGLPYVTGSAPTESRPSRMEADRRASSSGGPPRPSRPPRSPPSRPPRSSPSRPRRSPSRPPRPSSSADVTGSAPTDRRVDRSDKRASSSSRPPRPSRPHRASGSLDVTGSAPTDSRPIRIEASIRPPIPGTREAEAVYGSPRSDSERSERSVRRMKSQNLRSSFIEDKPVDPVDLDPRRFLGHEEVDARLRERKARHDEWKKTIAEATELGNSAFSEFGSDPEEDADIEDDGDKRKNLVRKKVERLFGKKK</sequence>
<feature type="compositionally biased region" description="Basic and acidic residues" evidence="1">
    <location>
        <begin position="188"/>
        <end position="200"/>
    </location>
</feature>
<feature type="compositionally biased region" description="Basic and acidic residues" evidence="1">
    <location>
        <begin position="297"/>
        <end position="307"/>
    </location>
</feature>
<keyword evidence="3" id="KW-1185">Reference proteome</keyword>
<evidence type="ECO:0000313" key="2">
    <source>
        <dbReference type="EMBL" id="KAF2396252.1"/>
    </source>
</evidence>
<feature type="compositionally biased region" description="Basic and acidic residues" evidence="1">
    <location>
        <begin position="246"/>
        <end position="272"/>
    </location>
</feature>
<gene>
    <name evidence="2" type="ORF">EJ06DRAFT_560193</name>
</gene>
<dbReference type="EMBL" id="ML996708">
    <property type="protein sequence ID" value="KAF2396252.1"/>
    <property type="molecule type" value="Genomic_DNA"/>
</dbReference>
<organism evidence="2 3">
    <name type="scientific">Trichodelitschia bisporula</name>
    <dbReference type="NCBI Taxonomy" id="703511"/>
    <lineage>
        <taxon>Eukaryota</taxon>
        <taxon>Fungi</taxon>
        <taxon>Dikarya</taxon>
        <taxon>Ascomycota</taxon>
        <taxon>Pezizomycotina</taxon>
        <taxon>Dothideomycetes</taxon>
        <taxon>Dothideomycetes incertae sedis</taxon>
        <taxon>Phaeotrichales</taxon>
        <taxon>Phaeotrichaceae</taxon>
        <taxon>Trichodelitschia</taxon>
    </lineage>
</organism>